<sequence>MEYNPLEYYQHPLPVLALVGLKPPASDASPTNSAKELGGKDQAEGQDAEISNQPTSKHPLTASKTSTSQLLEAVTKKITELLGVDLPPSLWEPGRIVNNSLLTGPANFGICNRNPSINIGAPNLMASSERAYNAILGDKGFIFPSKRIKSVAGVASTHSVLSPLSPVSPLHPDGLMTPLWIRRHFLDYPGAIIAFFELWLPTEEGGSQQDRLSQSFFQGNGSNPSWREKDAALAGEINDARKAAGQNNIKFAAVIWNLSRHDGEDVMIERLTTIRKGSGLDARNGFFVLDRRNADNLTEFMAGILKVINDPSLQRYRDHYRRIKRKLARFSSHPPINPPALNAQGWTFRYEFKLGYFCLVRGDAESATSHFEAAYCDLSELLCDNNVGKRWDDASSLIDSVSFQICRAYFYQGNGHAALLQLQRHMRGFGPLLGATKRNLWMAQQFRLFADLLDWAVRSGKSFDFGQRVPVNQPIPPAGLFQLGSQISWRRSIQAPLDDAPGIYPLGVLHHPGYYYYEAARNLTGPDQSQPVIEALSKSYEQFKRNHGNRMTLKVASAIADAYLQSNKYDLAIKFYDRIAKAYRKEPWPQLLCAALQQALVCAQKLGSRDTLLRHSIELLSPSFAMDTSARQELLAQLLATLELPCENPQLSDEQRPDTPRSIEIDMLPASSFLAVSAGFGCSTAVIQKPILLQVYACASLYPDADFQVSSVDVAFSDPSLNFSIANDPTMSEAPLLEVQDRAPLRLKHGLPLVLQKTLAVNQAIDLKVASLTFHITSAAWDLALKYDLLQHATSFRAAWATGANNGELLREMFPIGVDPLTCRVHLPPPLLKLQVAGPNPAYLNEACPVDIHLHSDEAEPIEVTLGYGWMDAQQADQIHIEPPSTTSLAPESIACGTLEANADITKRLYVVFNGKEGIRSLHIKAQYTRKGSTNQTSEVVSMLKVDVLSPFKCHFKCYPLPGFSCVEASSLFQSLVPSQNLRRKMMLTSHLMPAETLLVHRLELVTRNNPNEVQVLSPGLSDMQLSWEGQSTRLINYMIETSVPIASASDPHPKLLLNVGHLKIQWQRHDSAISEFLIPIPPVELPPLRIAVELSYPSLLLEGEPFTLVYTIANTTPRTEEVVCRIDASELPLVYAGWRVANRRLLPFSVTELTVTCHALAHGRFAAPRLTIERKDKTGDNTTSLGLTYGWAPEAPCLLVKPHPPQMESSTAMLSERIVT</sequence>
<gene>
    <name evidence="1" type="ORF">DSO57_1039669</name>
</gene>
<keyword evidence="2" id="KW-1185">Reference proteome</keyword>
<dbReference type="EMBL" id="QTSX02002339">
    <property type="protein sequence ID" value="KAJ9075979.1"/>
    <property type="molecule type" value="Genomic_DNA"/>
</dbReference>
<dbReference type="Proteomes" id="UP001165960">
    <property type="component" value="Unassembled WGS sequence"/>
</dbReference>
<name>A0ACC2TMV8_9FUNG</name>
<accession>A0ACC2TMV8</accession>
<proteinExistence type="predicted"/>
<reference evidence="1" key="1">
    <citation type="submission" date="2022-04" db="EMBL/GenBank/DDBJ databases">
        <title>Genome of the entomopathogenic fungus Entomophthora muscae.</title>
        <authorList>
            <person name="Elya C."/>
            <person name="Lovett B.R."/>
            <person name="Lee E."/>
            <person name="Macias A.M."/>
            <person name="Hajek A.E."/>
            <person name="De Bivort B.L."/>
            <person name="Kasson M.T."/>
            <person name="De Fine Licht H.H."/>
            <person name="Stajich J.E."/>
        </authorList>
    </citation>
    <scope>NUCLEOTIDE SEQUENCE</scope>
    <source>
        <strain evidence="1">Berkeley</strain>
    </source>
</reference>
<comment type="caution">
    <text evidence="1">The sequence shown here is derived from an EMBL/GenBank/DDBJ whole genome shotgun (WGS) entry which is preliminary data.</text>
</comment>
<protein>
    <submittedName>
        <fullName evidence="1">Uncharacterized protein</fullName>
    </submittedName>
</protein>
<evidence type="ECO:0000313" key="1">
    <source>
        <dbReference type="EMBL" id="KAJ9075979.1"/>
    </source>
</evidence>
<organism evidence="1 2">
    <name type="scientific">Entomophthora muscae</name>
    <dbReference type="NCBI Taxonomy" id="34485"/>
    <lineage>
        <taxon>Eukaryota</taxon>
        <taxon>Fungi</taxon>
        <taxon>Fungi incertae sedis</taxon>
        <taxon>Zoopagomycota</taxon>
        <taxon>Entomophthoromycotina</taxon>
        <taxon>Entomophthoromycetes</taxon>
        <taxon>Entomophthorales</taxon>
        <taxon>Entomophthoraceae</taxon>
        <taxon>Entomophthora</taxon>
    </lineage>
</organism>
<evidence type="ECO:0000313" key="2">
    <source>
        <dbReference type="Proteomes" id="UP001165960"/>
    </source>
</evidence>